<dbReference type="EMBL" id="PPUZ01000023">
    <property type="protein sequence ID" value="RZM81293.1"/>
    <property type="molecule type" value="Genomic_DNA"/>
</dbReference>
<evidence type="ECO:0008006" key="3">
    <source>
        <dbReference type="Google" id="ProtNLM"/>
    </source>
</evidence>
<organism evidence="1 2">
    <name type="scientific">Pseudoalteromonas rubra</name>
    <dbReference type="NCBI Taxonomy" id="43658"/>
    <lineage>
        <taxon>Bacteria</taxon>
        <taxon>Pseudomonadati</taxon>
        <taxon>Pseudomonadota</taxon>
        <taxon>Gammaproteobacteria</taxon>
        <taxon>Alteromonadales</taxon>
        <taxon>Pseudoalteromonadaceae</taxon>
        <taxon>Pseudoalteromonas</taxon>
    </lineage>
</organism>
<name>A0A4Q7EDW0_9GAMM</name>
<evidence type="ECO:0000313" key="2">
    <source>
        <dbReference type="Proteomes" id="UP000292345"/>
    </source>
</evidence>
<dbReference type="InterPro" id="IPR028994">
    <property type="entry name" value="Integrin_alpha_N"/>
</dbReference>
<dbReference type="AlphaFoldDB" id="A0A4Q7EDW0"/>
<proteinExistence type="predicted"/>
<reference evidence="1 2" key="1">
    <citation type="submission" date="2018-01" db="EMBL/GenBank/DDBJ databases">
        <title>Co-occurrence of chitin degradation, pigmentation and bioactivity in marine Pseudoalteromonas.</title>
        <authorList>
            <person name="Paulsen S."/>
            <person name="Gram L."/>
            <person name="Machado H."/>
        </authorList>
    </citation>
    <scope>NUCLEOTIDE SEQUENCE [LARGE SCALE GENOMIC DNA]</scope>
    <source>
        <strain evidence="1 2">S1946</strain>
    </source>
</reference>
<dbReference type="Proteomes" id="UP000292345">
    <property type="component" value="Unassembled WGS sequence"/>
</dbReference>
<dbReference type="PANTHER" id="PTHR44103:SF1">
    <property type="entry name" value="PROPROTEIN CONVERTASE P"/>
    <property type="match status" value="1"/>
</dbReference>
<dbReference type="PANTHER" id="PTHR44103">
    <property type="entry name" value="PROPROTEIN CONVERTASE P"/>
    <property type="match status" value="1"/>
</dbReference>
<sequence length="1210" mass="132090">MSKFKVTPLTIALTTILTGCGGGGSDGDQTLTEQPKQEKAAVSVLDDPSNTSIAELSRVTTALISDRYKGVTTPANLDNELLRKGLAHLFDDSTDGFSGMDMPYLQDHVSNDGSISGLSACPISGNVTYRGKVNENGNGAVLAKFSDCVMSDENEKVDGSMTIAVYMTSATTGEVAMLFNNFTSSNNEQKIKLTGSFITSSGYDTTIRENTTNIKQHLLVEVNGSYQIISELTVNDDGYNNNMDYHENLQIEGTLTFSNEGVFAFSGKDLYGYSPSFEGGELRFEGSDKIITLEFENTGTTYFEDSNKDGQYDLTTNISDIKHFISGELSDLTLVPLNPLSLPPIVYSPNRNDDDEYFATSPIIVENGHYEDPDTPLHQLEVSFRWYLNGQLIEGQTTNTLPAGIAVFGDTLEVAMVVSDSDNTVVGPTLNLDLQDSPIQLTIEGLDDSITSGQTVSFTPIISDPDKPNDTLVTQLISAPEGTILSDNGVLTWTVPTNMLFTSQEFYFSFTTPGEDSEQNAIVTEKVRVTTNKALPIAHSGIEAPTEQRNFLIDDFDGDNKNEILTTDNNWRIMLVEQQNEETKQKWLYPYELPSGGKVVQIAAANTDEDSESEIFIVTEFGVSLINNLDNEAVTVFNSETKISAGAVQDIDGDGIVEIALLHGESQYSAYRESLSVFSLKDTTNMLFETAASNTRTVHFANLDDDSQLELVLSSGLIYDTKDWQSQSAIDTTFSKGLITTGDFNGDGVQELAGVSDELELHSLAAKSLLANHPLPDNGTCSITAANLDNDTDDELLVGDCQWGNIRAYDVTADNSISEIWSIDMVDYGSTSLTVGDSDNDGKMELLWGTGGINRFNSKLLVTADIDATTPTVRKDMIAPQLDFYVPAGWSSLKQESDNAIFFVPGTNSGSGGSRVLTTVTNGSYRLSAPISSNWNYHSSAHVADFYQNGVAQLLIPITEAHSANLAVMDIRTEAVSYQLNTDSDATIKRVTAADANGDNIPDAIYSTSQSVKFVDVYNEALIGNYSTSEDSMSDFSVHYGETLTLAVAEDRLKLLQSSINGFEQLSAVEQSCSHIEFFNYDQDPEQELLCLKVSEQDNEEYATAVYIYEIVNNVLQLVHQRDLTKQVKEIVVSPTRTSSQELILVTQIGKDWDSEVSSQLIYTDSRGYPLWASPMFPGTVSGNAIKARQDSNGKLNLLLSTSEAMYQIH</sequence>
<comment type="caution">
    <text evidence="1">The sequence shown here is derived from an EMBL/GenBank/DDBJ whole genome shotgun (WGS) entry which is preliminary data.</text>
</comment>
<accession>A0A4Q7EDW0</accession>
<dbReference type="RefSeq" id="WP_130244808.1">
    <property type="nucleotide sequence ID" value="NZ_PPUZ01000023.1"/>
</dbReference>
<gene>
    <name evidence="1" type="ORF">C3B51_08925</name>
</gene>
<protein>
    <recommendedName>
        <fullName evidence="3">VCBS repeat-containing protein</fullName>
    </recommendedName>
</protein>
<dbReference type="SUPFAM" id="SSF69318">
    <property type="entry name" value="Integrin alpha N-terminal domain"/>
    <property type="match status" value="2"/>
</dbReference>
<dbReference type="PROSITE" id="PS51257">
    <property type="entry name" value="PROKAR_LIPOPROTEIN"/>
    <property type="match status" value="1"/>
</dbReference>
<evidence type="ECO:0000313" key="1">
    <source>
        <dbReference type="EMBL" id="RZM81293.1"/>
    </source>
</evidence>